<geneLocation type="plasmid" evidence="1 2">
    <name>unnamed</name>
</geneLocation>
<dbReference type="InterPro" id="IPR027417">
    <property type="entry name" value="P-loop_NTPase"/>
</dbReference>
<dbReference type="Proteomes" id="UP000822862">
    <property type="component" value="Plasmid unnamed"/>
</dbReference>
<name>A0ABX8Z194_9BACT</name>
<keyword evidence="2" id="KW-1185">Reference proteome</keyword>
<dbReference type="Pfam" id="PF13481">
    <property type="entry name" value="AAA_25"/>
    <property type="match status" value="1"/>
</dbReference>
<organism evidence="1 2">
    <name type="scientific">Candidatus Rhabdochlamydia porcellionis</name>
    <dbReference type="NCBI Taxonomy" id="225148"/>
    <lineage>
        <taxon>Bacteria</taxon>
        <taxon>Pseudomonadati</taxon>
        <taxon>Chlamydiota</taxon>
        <taxon>Chlamydiia</taxon>
        <taxon>Parachlamydiales</taxon>
        <taxon>Candidatus Rhabdochlamydiaceae</taxon>
        <taxon>Candidatus Rhabdochlamydia</taxon>
    </lineage>
</organism>
<protein>
    <submittedName>
        <fullName evidence="1">AAA domain</fullName>
    </submittedName>
</protein>
<reference evidence="1 2" key="1">
    <citation type="submission" date="2021-05" db="EMBL/GenBank/DDBJ databases">
        <title>Ecology and evolution of chlamydial symbionts of arthropods.</title>
        <authorList>
            <person name="Halter T."/>
            <person name="Sixt B.S."/>
            <person name="Toenshoff E.R."/>
            <person name="Koestlbacher S."/>
            <person name="Schulz F."/>
            <person name="Kostanjsek R."/>
            <person name="Collingro A."/>
            <person name="Hendrickx F."/>
            <person name="Horn M."/>
        </authorList>
    </citation>
    <scope>NUCLEOTIDE SEQUENCE [LARGE SCALE GENOMIC DNA]</scope>
    <source>
        <strain evidence="1 2">15C</strain>
        <plasmid evidence="1 2">unnamed</plasmid>
    </source>
</reference>
<proteinExistence type="predicted"/>
<accession>A0ABX8Z194</accession>
<dbReference type="EMBL" id="CP075586">
    <property type="protein sequence ID" value="QZA59460.1"/>
    <property type="molecule type" value="Genomic_DNA"/>
</dbReference>
<dbReference type="Gene3D" id="3.40.50.300">
    <property type="entry name" value="P-loop containing nucleotide triphosphate hydrolases"/>
    <property type="match status" value="1"/>
</dbReference>
<keyword evidence="1" id="KW-0614">Plasmid</keyword>
<evidence type="ECO:0000313" key="1">
    <source>
        <dbReference type="EMBL" id="QZA59460.1"/>
    </source>
</evidence>
<sequence length="453" mass="51650">MIINSYLILLPHGRNLRPLQDKFYEIGGFYNGIGYVFPPQKEQILKQILKHLPDIKIRKVDLEKDHTFDSIRQMHNASYFRDKLFALDNKISSITRIYQLDELSEASIESLQLSLEQKTLFLELIQEREKLKKALEWAEAMEKTLSSQKSVSFQMKFISEQPVNFLLEEAPKMPRLINYIEDSYTKAFIRKGIVGMLVGSGGVGKTHALAQLAISITTGIPWLGKYPVEKTGCVFMGMGENSEEDIHRMLRKIVKKLFREQTSFFDKNPLLEASKRLAVASFNGADSSFIYKGKPTQSYELLLQELKEKEPKEGWSCIILDPISRFLGADAEIDNASATRFIALLEKITLELEGHPTVLFGHHMSKNAQAARNTDQGAARGSSAITDGVRWQANLEKIRKTLNSEEEEYELDQIILRSVKSNFTAILPSLRLKKDKDGILFVQDPNQSIFKKR</sequence>
<dbReference type="SUPFAM" id="SSF52540">
    <property type="entry name" value="P-loop containing nucleoside triphosphate hydrolases"/>
    <property type="match status" value="1"/>
</dbReference>
<gene>
    <name evidence="1" type="ORF">RHAB15C_0001394</name>
</gene>
<evidence type="ECO:0000313" key="2">
    <source>
        <dbReference type="Proteomes" id="UP000822862"/>
    </source>
</evidence>
<dbReference type="RefSeq" id="WP_194845919.1">
    <property type="nucleotide sequence ID" value="NZ_CP075586.1"/>
</dbReference>